<sequence length="143" mass="16652">MKTISILYFVLFNLSIFSCAQEKKINKDSQKMFTEFTQKDKFNKDESLFYPGLEDKNIQSNLTKEINKLAKTFESIQSSKNSSSDFYLKAIESSLKAIEKYDLDTEDRTRVTNYIEELMDIVELESSNGLLNNYVYGFDPTKK</sequence>
<evidence type="ECO:0000256" key="1">
    <source>
        <dbReference type="SAM" id="SignalP"/>
    </source>
</evidence>
<dbReference type="InterPro" id="IPR038360">
    <property type="entry name" value="DUF4844_sf"/>
</dbReference>
<proteinExistence type="predicted"/>
<evidence type="ECO:0000313" key="2">
    <source>
        <dbReference type="EMBL" id="TGN26035.1"/>
    </source>
</evidence>
<comment type="caution">
    <text evidence="2">The sequence shown here is derived from an EMBL/GenBank/DDBJ whole genome shotgun (WGS) entry which is preliminary data.</text>
</comment>
<dbReference type="OrthoDB" id="6710549at2"/>
<dbReference type="InterPro" id="IPR032301">
    <property type="entry name" value="DUF4844"/>
</dbReference>
<dbReference type="EMBL" id="SRPE01000008">
    <property type="protein sequence ID" value="TGN26035.1"/>
    <property type="molecule type" value="Genomic_DNA"/>
</dbReference>
<name>A0A4Z1BUK3_9FLAO</name>
<feature type="chain" id="PRO_5021246111" evidence="1">
    <location>
        <begin position="21"/>
        <end position="143"/>
    </location>
</feature>
<dbReference type="Proteomes" id="UP000297998">
    <property type="component" value="Unassembled WGS sequence"/>
</dbReference>
<accession>A0A4Z1BUK3</accession>
<dbReference type="AlphaFoldDB" id="A0A4Z1BUK3"/>
<gene>
    <name evidence="2" type="ORF">E4J94_11810</name>
</gene>
<dbReference type="PROSITE" id="PS51257">
    <property type="entry name" value="PROKAR_LIPOPROTEIN"/>
    <property type="match status" value="1"/>
</dbReference>
<organism evidence="2 3">
    <name type="scientific">Empedobacter tilapiae</name>
    <dbReference type="NCBI Taxonomy" id="2491114"/>
    <lineage>
        <taxon>Bacteria</taxon>
        <taxon>Pseudomonadati</taxon>
        <taxon>Bacteroidota</taxon>
        <taxon>Flavobacteriia</taxon>
        <taxon>Flavobacteriales</taxon>
        <taxon>Weeksellaceae</taxon>
        <taxon>Empedobacter</taxon>
    </lineage>
</organism>
<dbReference type="Pfam" id="PF16133">
    <property type="entry name" value="DUF4844"/>
    <property type="match status" value="1"/>
</dbReference>
<dbReference type="RefSeq" id="WP_135836010.1">
    <property type="nucleotide sequence ID" value="NZ_SRPE01000008.1"/>
</dbReference>
<protein>
    <submittedName>
        <fullName evidence="2">DUF4844 domain-containing protein</fullName>
    </submittedName>
</protein>
<keyword evidence="1" id="KW-0732">Signal</keyword>
<dbReference type="Gene3D" id="1.20.1480.40">
    <property type="entry name" value="Uncharacterised protein PF16133, DUF4844"/>
    <property type="match status" value="1"/>
</dbReference>
<feature type="signal peptide" evidence="1">
    <location>
        <begin position="1"/>
        <end position="20"/>
    </location>
</feature>
<reference evidence="2 3" key="1">
    <citation type="submission" date="2019-03" db="EMBL/GenBank/DDBJ databases">
        <title>Empedobacter tilapiae sp. nov., isolated from an intestine of Nile tilapia Oreochromis niloticus.</title>
        <authorList>
            <person name="Kim Y.-O."/>
            <person name="Yoon J.-H."/>
        </authorList>
    </citation>
    <scope>NUCLEOTIDE SEQUENCE [LARGE SCALE GENOMIC DNA]</scope>
    <source>
        <strain evidence="2 3">MRS2</strain>
    </source>
</reference>
<keyword evidence="3" id="KW-1185">Reference proteome</keyword>
<evidence type="ECO:0000313" key="3">
    <source>
        <dbReference type="Proteomes" id="UP000297998"/>
    </source>
</evidence>